<organism evidence="1 2">
    <name type="scientific">Arthrobacter terricola</name>
    <dbReference type="NCBI Taxonomy" id="2547396"/>
    <lineage>
        <taxon>Bacteria</taxon>
        <taxon>Bacillati</taxon>
        <taxon>Actinomycetota</taxon>
        <taxon>Actinomycetes</taxon>
        <taxon>Micrococcales</taxon>
        <taxon>Micrococcaceae</taxon>
        <taxon>Arthrobacter</taxon>
    </lineage>
</organism>
<protein>
    <submittedName>
        <fullName evidence="1">Uncharacterized protein</fullName>
    </submittedName>
</protein>
<evidence type="ECO:0000313" key="2">
    <source>
        <dbReference type="Proteomes" id="UP000295511"/>
    </source>
</evidence>
<dbReference type="AlphaFoldDB" id="A0A4R5KYW9"/>
<comment type="caution">
    <text evidence="1">The sequence shown here is derived from an EMBL/GenBank/DDBJ whole genome shotgun (WGS) entry which is preliminary data.</text>
</comment>
<keyword evidence="2" id="KW-1185">Reference proteome</keyword>
<reference evidence="1 2" key="1">
    <citation type="submission" date="2019-03" db="EMBL/GenBank/DDBJ databases">
        <title>Whole genome sequence of Arthrobacter sp JH1-1.</title>
        <authorList>
            <person name="Trinh H.N."/>
        </authorList>
    </citation>
    <scope>NUCLEOTIDE SEQUENCE [LARGE SCALE GENOMIC DNA]</scope>
    <source>
        <strain evidence="1 2">JH1-1</strain>
    </source>
</reference>
<name>A0A4R5KYW9_9MICC</name>
<dbReference type="InterPro" id="IPR010985">
    <property type="entry name" value="Ribbon_hlx_hlx"/>
</dbReference>
<dbReference type="EMBL" id="SMRU01000002">
    <property type="protein sequence ID" value="TDG01312.1"/>
    <property type="molecule type" value="Genomic_DNA"/>
</dbReference>
<sequence>MSTGTPRHTIRVSDELWNDAHRKAVREGTSVSELIRIRLREYITAPVEHRHTIADSLVYLVPHAFNDLQGPATGTAELPLHLDWGPERSYTVDDDGSCSVLYQLTLQNSGSIEEICRIVHPARLTALWPTMILPARCRQLWETSFPQLPATREAKEHPSWTTLSV</sequence>
<proteinExistence type="predicted"/>
<evidence type="ECO:0000313" key="1">
    <source>
        <dbReference type="EMBL" id="TDG01312.1"/>
    </source>
</evidence>
<dbReference type="Proteomes" id="UP000295511">
    <property type="component" value="Unassembled WGS sequence"/>
</dbReference>
<gene>
    <name evidence="1" type="ORF">E1809_01985</name>
</gene>
<accession>A0A4R5KYW9</accession>
<dbReference type="GO" id="GO:0006355">
    <property type="term" value="P:regulation of DNA-templated transcription"/>
    <property type="evidence" value="ECO:0007669"/>
    <property type="project" value="InterPro"/>
</dbReference>
<dbReference type="OrthoDB" id="3296614at2"/>
<dbReference type="SUPFAM" id="SSF47598">
    <property type="entry name" value="Ribbon-helix-helix"/>
    <property type="match status" value="1"/>
</dbReference>
<dbReference type="RefSeq" id="WP_133202572.1">
    <property type="nucleotide sequence ID" value="NZ_SMRU01000002.1"/>
</dbReference>